<dbReference type="Proteomes" id="UP000022910">
    <property type="component" value="Unassembled WGS sequence"/>
</dbReference>
<feature type="compositionally biased region" description="Acidic residues" evidence="5">
    <location>
        <begin position="496"/>
        <end position="514"/>
    </location>
</feature>
<dbReference type="InterPro" id="IPR051681">
    <property type="entry name" value="Ser/Thr_Kinases-Pseudokinases"/>
</dbReference>
<dbReference type="HOGENOM" id="CLU_000288_7_34_1"/>
<dbReference type="GO" id="GO:0004674">
    <property type="term" value="F:protein serine/threonine kinase activity"/>
    <property type="evidence" value="ECO:0007669"/>
    <property type="project" value="TreeGrafter"/>
</dbReference>
<accession>A0A015K333</accession>
<dbReference type="Pfam" id="PF07714">
    <property type="entry name" value="PK_Tyr_Ser-Thr"/>
    <property type="match status" value="1"/>
</dbReference>
<keyword evidence="3" id="KW-0418">Kinase</keyword>
<evidence type="ECO:0000256" key="1">
    <source>
        <dbReference type="ARBA" id="ARBA00022679"/>
    </source>
</evidence>
<organism evidence="7 8">
    <name type="scientific">Rhizophagus irregularis (strain DAOM 197198w)</name>
    <name type="common">Glomus intraradices</name>
    <dbReference type="NCBI Taxonomy" id="1432141"/>
    <lineage>
        <taxon>Eukaryota</taxon>
        <taxon>Fungi</taxon>
        <taxon>Fungi incertae sedis</taxon>
        <taxon>Mucoromycota</taxon>
        <taxon>Glomeromycotina</taxon>
        <taxon>Glomeromycetes</taxon>
        <taxon>Glomerales</taxon>
        <taxon>Glomeraceae</taxon>
        <taxon>Rhizophagus</taxon>
    </lineage>
</organism>
<dbReference type="InterPro" id="IPR011009">
    <property type="entry name" value="Kinase-like_dom_sf"/>
</dbReference>
<evidence type="ECO:0000259" key="6">
    <source>
        <dbReference type="PROSITE" id="PS50011"/>
    </source>
</evidence>
<sequence>MEISKEESEGRSKNLWKYVGYYHEHVTIINPITKSEEIKMSYMEGLEEGNPYVEDTHSITEHEKNKVTYKKGLQEGLFVEYSHPIIKFEENKVIYMEDLEKRKEAYGICGECNEPGTGEKWCQTCNAKRLKENFKFWTSGNKIIDEFIQKSQLEATHCTNCIEWIPFEKFHNVTYITKGGFGEIYSADFPEGFINCWDIDNQKWDNITNKKWVLKSLGNNNLTSEFLNEVGSHLQIFIQNVIVCRGITQDPSTNNYMMVLDYCDRGDLRNLNISELDYKERINILVEIARGLLEIHNAGKVHKDFHSGNILFYSTHYDERDIQSREGEPVFYYNIHAYISDLGLCRPVNNEKLSDEIRGIIPYMAPEVLRNQHPYTKAADIYSFGIIMNEFLSEEAPFYDSSYDHLLMVDICNGIRPRISKDIPKLFAGLIKRCWDPEIENRPTAKELFLILAKWQINILSDSLQDNEENNDNNSTCYSNFKDALENFKINKVEDDKDDENGKDDKDDDYGDDKDDNKDMEDIYLENIEDTYETIDYDESDCVGFFSEIYNQIKECEKIRENKLKDKNELKNIKATTYSQETYSSSLIPENESSQYRLISDNYSDCEID</sequence>
<reference evidence="7 8" key="1">
    <citation type="submission" date="2014-02" db="EMBL/GenBank/DDBJ databases">
        <title>Single nucleus genome sequencing reveals high similarity among nuclei of an endomycorrhizal fungus.</title>
        <authorList>
            <person name="Lin K."/>
            <person name="Geurts R."/>
            <person name="Zhang Z."/>
            <person name="Limpens E."/>
            <person name="Saunders D.G."/>
            <person name="Mu D."/>
            <person name="Pang E."/>
            <person name="Cao H."/>
            <person name="Cha H."/>
            <person name="Lin T."/>
            <person name="Zhou Q."/>
            <person name="Shang Y."/>
            <person name="Li Y."/>
            <person name="Ivanov S."/>
            <person name="Sharma T."/>
            <person name="Velzen R.V."/>
            <person name="Ruijter N.D."/>
            <person name="Aanen D.K."/>
            <person name="Win J."/>
            <person name="Kamoun S."/>
            <person name="Bisseling T."/>
            <person name="Huang S."/>
        </authorList>
    </citation>
    <scope>NUCLEOTIDE SEQUENCE [LARGE SCALE GENOMIC DNA]</scope>
    <source>
        <strain evidence="8">DAOM197198w</strain>
    </source>
</reference>
<evidence type="ECO:0000256" key="2">
    <source>
        <dbReference type="ARBA" id="ARBA00022741"/>
    </source>
</evidence>
<dbReference type="AlphaFoldDB" id="A0A015K333"/>
<feature type="domain" description="Protein kinase" evidence="6">
    <location>
        <begin position="170"/>
        <end position="456"/>
    </location>
</feature>
<evidence type="ECO:0000256" key="4">
    <source>
        <dbReference type="ARBA" id="ARBA00022840"/>
    </source>
</evidence>
<feature type="region of interest" description="Disordered" evidence="5">
    <location>
        <begin position="492"/>
        <end position="520"/>
    </location>
</feature>
<dbReference type="Gene3D" id="1.10.510.10">
    <property type="entry name" value="Transferase(Phosphotransferase) domain 1"/>
    <property type="match status" value="1"/>
</dbReference>
<keyword evidence="8" id="KW-1185">Reference proteome</keyword>
<dbReference type="EMBL" id="JEMT01012310">
    <property type="protein sequence ID" value="EXX76182.1"/>
    <property type="molecule type" value="Genomic_DNA"/>
</dbReference>
<proteinExistence type="predicted"/>
<dbReference type="SMR" id="A0A015K333"/>
<dbReference type="InterPro" id="IPR000719">
    <property type="entry name" value="Prot_kinase_dom"/>
</dbReference>
<keyword evidence="4" id="KW-0067">ATP-binding</keyword>
<evidence type="ECO:0000313" key="7">
    <source>
        <dbReference type="EMBL" id="EXX76182.1"/>
    </source>
</evidence>
<keyword evidence="1" id="KW-0808">Transferase</keyword>
<evidence type="ECO:0000256" key="3">
    <source>
        <dbReference type="ARBA" id="ARBA00022777"/>
    </source>
</evidence>
<dbReference type="PANTHER" id="PTHR44329">
    <property type="entry name" value="SERINE/THREONINE-PROTEIN KINASE TNNI3K-RELATED"/>
    <property type="match status" value="1"/>
</dbReference>
<dbReference type="PROSITE" id="PS50011">
    <property type="entry name" value="PROTEIN_KINASE_DOM"/>
    <property type="match status" value="1"/>
</dbReference>
<dbReference type="InterPro" id="IPR001245">
    <property type="entry name" value="Ser-Thr/Tyr_kinase_cat_dom"/>
</dbReference>
<evidence type="ECO:0000256" key="5">
    <source>
        <dbReference type="SAM" id="MobiDB-lite"/>
    </source>
</evidence>
<name>A0A015K333_RHIIW</name>
<keyword evidence="2" id="KW-0547">Nucleotide-binding</keyword>
<dbReference type="SUPFAM" id="SSF56112">
    <property type="entry name" value="Protein kinase-like (PK-like)"/>
    <property type="match status" value="1"/>
</dbReference>
<protein>
    <submittedName>
        <fullName evidence="7">Tpk1p</fullName>
    </submittedName>
</protein>
<dbReference type="PANTHER" id="PTHR44329:SF288">
    <property type="entry name" value="MITOGEN-ACTIVATED PROTEIN KINASE KINASE KINASE 20"/>
    <property type="match status" value="1"/>
</dbReference>
<gene>
    <name evidence="7" type="ORF">RirG_035580</name>
</gene>
<dbReference type="OrthoDB" id="2366119at2759"/>
<dbReference type="GO" id="GO:0005524">
    <property type="term" value="F:ATP binding"/>
    <property type="evidence" value="ECO:0007669"/>
    <property type="project" value="UniProtKB-KW"/>
</dbReference>
<evidence type="ECO:0000313" key="8">
    <source>
        <dbReference type="Proteomes" id="UP000022910"/>
    </source>
</evidence>
<comment type="caution">
    <text evidence="7">The sequence shown here is derived from an EMBL/GenBank/DDBJ whole genome shotgun (WGS) entry which is preliminary data.</text>
</comment>